<protein>
    <submittedName>
        <fullName evidence="2">Uncharacterized protein</fullName>
    </submittedName>
</protein>
<accession>A0A835CJ42</accession>
<feature type="region of interest" description="Disordered" evidence="1">
    <location>
        <begin position="1"/>
        <end position="39"/>
    </location>
</feature>
<keyword evidence="3" id="KW-1185">Reference proteome</keyword>
<feature type="compositionally biased region" description="Basic and acidic residues" evidence="1">
    <location>
        <begin position="15"/>
        <end position="39"/>
    </location>
</feature>
<proteinExistence type="predicted"/>
<dbReference type="AlphaFoldDB" id="A0A835CJ42"/>
<dbReference type="EMBL" id="JAAIUW010000002">
    <property type="protein sequence ID" value="KAF7840962.1"/>
    <property type="molecule type" value="Genomic_DNA"/>
</dbReference>
<evidence type="ECO:0000313" key="2">
    <source>
        <dbReference type="EMBL" id="KAF7840962.1"/>
    </source>
</evidence>
<evidence type="ECO:0000256" key="1">
    <source>
        <dbReference type="SAM" id="MobiDB-lite"/>
    </source>
</evidence>
<name>A0A835CJ42_9FABA</name>
<comment type="caution">
    <text evidence="2">The sequence shown here is derived from an EMBL/GenBank/DDBJ whole genome shotgun (WGS) entry which is preliminary data.</text>
</comment>
<sequence length="54" mass="6039">MAHEAITTAASAVGREARSSARRRWETERSSVDQREGDSGRKLIGNLYKFRCGL</sequence>
<gene>
    <name evidence="2" type="ORF">G2W53_003260</name>
</gene>
<reference evidence="2" key="1">
    <citation type="submission" date="2020-09" db="EMBL/GenBank/DDBJ databases">
        <title>Genome-Enabled Discovery of Anthraquinone Biosynthesis in Senna tora.</title>
        <authorList>
            <person name="Kang S.-H."/>
            <person name="Pandey R.P."/>
            <person name="Lee C.-M."/>
            <person name="Sim J.-S."/>
            <person name="Jeong J.-T."/>
            <person name="Choi B.-S."/>
            <person name="Jung M."/>
            <person name="Ginzburg D."/>
            <person name="Zhao K."/>
            <person name="Won S.Y."/>
            <person name="Oh T.-J."/>
            <person name="Yu Y."/>
            <person name="Kim N.-H."/>
            <person name="Lee O.R."/>
            <person name="Lee T.-H."/>
            <person name="Bashyal P."/>
            <person name="Kim T.-S."/>
            <person name="Lee W.-H."/>
            <person name="Kawkins C."/>
            <person name="Kim C.-K."/>
            <person name="Kim J.S."/>
            <person name="Ahn B.O."/>
            <person name="Rhee S.Y."/>
            <person name="Sohng J.K."/>
        </authorList>
    </citation>
    <scope>NUCLEOTIDE SEQUENCE</scope>
    <source>
        <tissue evidence="2">Leaf</tissue>
    </source>
</reference>
<evidence type="ECO:0000313" key="3">
    <source>
        <dbReference type="Proteomes" id="UP000634136"/>
    </source>
</evidence>
<organism evidence="2 3">
    <name type="scientific">Senna tora</name>
    <dbReference type="NCBI Taxonomy" id="362788"/>
    <lineage>
        <taxon>Eukaryota</taxon>
        <taxon>Viridiplantae</taxon>
        <taxon>Streptophyta</taxon>
        <taxon>Embryophyta</taxon>
        <taxon>Tracheophyta</taxon>
        <taxon>Spermatophyta</taxon>
        <taxon>Magnoliopsida</taxon>
        <taxon>eudicotyledons</taxon>
        <taxon>Gunneridae</taxon>
        <taxon>Pentapetalae</taxon>
        <taxon>rosids</taxon>
        <taxon>fabids</taxon>
        <taxon>Fabales</taxon>
        <taxon>Fabaceae</taxon>
        <taxon>Caesalpinioideae</taxon>
        <taxon>Cassia clade</taxon>
        <taxon>Senna</taxon>
    </lineage>
</organism>
<dbReference type="Proteomes" id="UP000634136">
    <property type="component" value="Unassembled WGS sequence"/>
</dbReference>